<organism evidence="2 3">
    <name type="scientific">Paeniglutamicibacter psychrophenolicus</name>
    <dbReference type="NCBI Taxonomy" id="257454"/>
    <lineage>
        <taxon>Bacteria</taxon>
        <taxon>Bacillati</taxon>
        <taxon>Actinomycetota</taxon>
        <taxon>Actinomycetes</taxon>
        <taxon>Micrococcales</taxon>
        <taxon>Micrococcaceae</taxon>
        <taxon>Paeniglutamicibacter</taxon>
    </lineage>
</organism>
<dbReference type="Gene3D" id="3.40.50.1110">
    <property type="entry name" value="SGNH hydrolase"/>
    <property type="match status" value="1"/>
</dbReference>
<dbReference type="PROSITE" id="PS50093">
    <property type="entry name" value="PKD"/>
    <property type="match status" value="1"/>
</dbReference>
<dbReference type="SMART" id="SM00539">
    <property type="entry name" value="NIDO"/>
    <property type="match status" value="1"/>
</dbReference>
<dbReference type="InterPro" id="IPR013830">
    <property type="entry name" value="SGNH_hydro"/>
</dbReference>
<name>A0ABS4WD96_9MICC</name>
<dbReference type="PANTHER" id="PTHR37981">
    <property type="entry name" value="LIPASE 2"/>
    <property type="match status" value="1"/>
</dbReference>
<proteinExistence type="predicted"/>
<dbReference type="InterPro" id="IPR003886">
    <property type="entry name" value="NIDO_dom"/>
</dbReference>
<dbReference type="CDD" id="cd01823">
    <property type="entry name" value="SEST_like"/>
    <property type="match status" value="1"/>
</dbReference>
<dbReference type="PANTHER" id="PTHR37981:SF1">
    <property type="entry name" value="SGNH HYDROLASE-TYPE ESTERASE DOMAIN-CONTAINING PROTEIN"/>
    <property type="match status" value="1"/>
</dbReference>
<reference evidence="2 3" key="1">
    <citation type="submission" date="2021-03" db="EMBL/GenBank/DDBJ databases">
        <title>Sequencing the genomes of 1000 actinobacteria strains.</title>
        <authorList>
            <person name="Klenk H.-P."/>
        </authorList>
    </citation>
    <scope>NUCLEOTIDE SEQUENCE [LARGE SCALE GENOMIC DNA]</scope>
    <source>
        <strain evidence="2 3">DSM 15454</strain>
    </source>
</reference>
<dbReference type="InterPro" id="IPR022409">
    <property type="entry name" value="PKD/Chitinase_dom"/>
</dbReference>
<keyword evidence="3" id="KW-1185">Reference proteome</keyword>
<dbReference type="InterPro" id="IPR036514">
    <property type="entry name" value="SGNH_hydro_sf"/>
</dbReference>
<dbReference type="EMBL" id="JAGIOE010000001">
    <property type="protein sequence ID" value="MBP2374125.1"/>
    <property type="molecule type" value="Genomic_DNA"/>
</dbReference>
<evidence type="ECO:0000259" key="1">
    <source>
        <dbReference type="PROSITE" id="PS50093"/>
    </source>
</evidence>
<dbReference type="InterPro" id="IPR013783">
    <property type="entry name" value="Ig-like_fold"/>
</dbReference>
<dbReference type="Pfam" id="PF13472">
    <property type="entry name" value="Lipase_GDSL_2"/>
    <property type="match status" value="1"/>
</dbReference>
<dbReference type="InterPro" id="IPR035986">
    <property type="entry name" value="PKD_dom_sf"/>
</dbReference>
<dbReference type="NCBIfam" id="NF038114">
    <property type="entry name" value="rightmost"/>
    <property type="match status" value="1"/>
</dbReference>
<dbReference type="InterPro" id="IPR037460">
    <property type="entry name" value="SEST-like"/>
</dbReference>
<dbReference type="Pfam" id="PF06119">
    <property type="entry name" value="NIDO"/>
    <property type="match status" value="1"/>
</dbReference>
<dbReference type="SUPFAM" id="SSF52266">
    <property type="entry name" value="SGNH hydrolase"/>
    <property type="match status" value="1"/>
</dbReference>
<evidence type="ECO:0000313" key="2">
    <source>
        <dbReference type="EMBL" id="MBP2374125.1"/>
    </source>
</evidence>
<evidence type="ECO:0000313" key="3">
    <source>
        <dbReference type="Proteomes" id="UP000766570"/>
    </source>
</evidence>
<dbReference type="InterPro" id="IPR000601">
    <property type="entry name" value="PKD_dom"/>
</dbReference>
<dbReference type="Gene3D" id="2.60.40.10">
    <property type="entry name" value="Immunoglobulins"/>
    <property type="match status" value="1"/>
</dbReference>
<sequence>MINTADCNENVLTANDDSSSPHVPLPFGVNFYGSSFQSLWVNNNGNVTFDGPLSTYTPFGLAGTKSQIIAPFFADVDTRGEGSQPVTYGWGETTYEGHRAFCVNWINVGYYSRQTDKLNSFQMLLVNREDSKNPGDFDIVFNYDKVQWEAGSASGGVGGLGGTSASAGFSNGSERDGSSYQIAGSLTNGAFLDSSPTGLAKTSTDSTIPGRHIFRVRGGNAPLTRYVALGDSFQSGEGAYEYLPLTDVPGNKCHRSAMAYPKRLVDNGTVALDLDFGACSGATTDDLALTVSSSGPPYTDGTAQLDRLDSSTKLVTIGVGGNDLGFGPILNDCFTSSIGDAFNPFAESSCEEDLGDTLQASYDSLVSDDKLGKAYREVRRRAPFARVVILGYPRFFVEGGNNNDSSKDYCGGFRMADQRWIDSNIRKLNGLISNQAGSLGLQYADIYETPKGHELCGPSKDHFLNGLVGLGDPESFHPNAFGHELITGTLTDSLTSPDPGTYYNVLPGQTIKTTFESSGEPLGISTQWPGSDVVLTLTSPSGRVIDRDVNSADVQHEVGPTFESYRLTTSEPGTWTATLYGAQVAPQGEQTRLTVWHTPPDNKDPVARFSLSQDGRTVTVDAAASTDVDGNVIDYLWEFGDGTSATGSKVAHTYKAAGRYLTTLAIKDNAGGEDFASADHVVTISNYTFTGFFKPVAPEPAISEVKAGRAIPMKFGLGGDFGLDVISKGSPTSVRVTCPADAPVSAVEAASTAGASSLSYDAESKTYNYVWKTETSWAGTCRTFDLTMDDGSSHRATFKFVR</sequence>
<feature type="domain" description="PKD" evidence="1">
    <location>
        <begin position="605"/>
        <end position="689"/>
    </location>
</feature>
<gene>
    <name evidence="2" type="ORF">JOF46_002037</name>
</gene>
<dbReference type="Proteomes" id="UP000766570">
    <property type="component" value="Unassembled WGS sequence"/>
</dbReference>
<accession>A0ABS4WD96</accession>
<protein>
    <submittedName>
        <fullName evidence="2">Lysophospholipase L1-like esterase</fullName>
    </submittedName>
</protein>
<comment type="caution">
    <text evidence="2">The sequence shown here is derived from an EMBL/GenBank/DDBJ whole genome shotgun (WGS) entry which is preliminary data.</text>
</comment>
<dbReference type="SUPFAM" id="SSF49299">
    <property type="entry name" value="PKD domain"/>
    <property type="match status" value="1"/>
</dbReference>
<dbReference type="RefSeq" id="WP_209907191.1">
    <property type="nucleotide sequence ID" value="NZ_JAGIOE010000001.1"/>
</dbReference>
<dbReference type="CDD" id="cd00146">
    <property type="entry name" value="PKD"/>
    <property type="match status" value="1"/>
</dbReference>
<dbReference type="Pfam" id="PF18911">
    <property type="entry name" value="PKD_4"/>
    <property type="match status" value="1"/>
</dbReference>
<dbReference type="SMART" id="SM00089">
    <property type="entry name" value="PKD"/>
    <property type="match status" value="1"/>
</dbReference>